<dbReference type="EMBL" id="LFYR01002101">
    <property type="protein sequence ID" value="KMZ57211.1"/>
    <property type="molecule type" value="Genomic_DNA"/>
</dbReference>
<dbReference type="OrthoDB" id="776586at2759"/>
<reference evidence="7" key="1">
    <citation type="journal article" date="2016" name="Nature">
        <title>The genome of the seagrass Zostera marina reveals angiosperm adaptation to the sea.</title>
        <authorList>
            <person name="Olsen J.L."/>
            <person name="Rouze P."/>
            <person name="Verhelst B."/>
            <person name="Lin Y.-C."/>
            <person name="Bayer T."/>
            <person name="Collen J."/>
            <person name="Dattolo E."/>
            <person name="De Paoli E."/>
            <person name="Dittami S."/>
            <person name="Maumus F."/>
            <person name="Michel G."/>
            <person name="Kersting A."/>
            <person name="Lauritano C."/>
            <person name="Lohaus R."/>
            <person name="Toepel M."/>
            <person name="Tonon T."/>
            <person name="Vanneste K."/>
            <person name="Amirebrahimi M."/>
            <person name="Brakel J."/>
            <person name="Bostroem C."/>
            <person name="Chovatia M."/>
            <person name="Grimwood J."/>
            <person name="Jenkins J.W."/>
            <person name="Jueterbock A."/>
            <person name="Mraz A."/>
            <person name="Stam W.T."/>
            <person name="Tice H."/>
            <person name="Bornberg-Bauer E."/>
            <person name="Green P.J."/>
            <person name="Pearson G.A."/>
            <person name="Procaccini G."/>
            <person name="Duarte C.M."/>
            <person name="Schmutz J."/>
            <person name="Reusch T.B.H."/>
            <person name="Van de Peer Y."/>
        </authorList>
    </citation>
    <scope>NUCLEOTIDE SEQUENCE [LARGE SCALE GENOMIC DNA]</scope>
    <source>
        <strain evidence="7">cv. Finnish</strain>
    </source>
</reference>
<evidence type="ECO:0000256" key="1">
    <source>
        <dbReference type="ARBA" id="ARBA00004123"/>
    </source>
</evidence>
<evidence type="ECO:0000256" key="2">
    <source>
        <dbReference type="ARBA" id="ARBA00022553"/>
    </source>
</evidence>
<dbReference type="Proteomes" id="UP000036987">
    <property type="component" value="Unassembled WGS sequence"/>
</dbReference>
<protein>
    <recommendedName>
        <fullName evidence="5">VQ domain-containing protein</fullName>
    </recommendedName>
</protein>
<proteinExistence type="predicted"/>
<evidence type="ECO:0000256" key="4">
    <source>
        <dbReference type="SAM" id="MobiDB-lite"/>
    </source>
</evidence>
<gene>
    <name evidence="6" type="ORF">ZOSMA_88G00310</name>
</gene>
<feature type="region of interest" description="Disordered" evidence="4">
    <location>
        <begin position="158"/>
        <end position="202"/>
    </location>
</feature>
<accession>A0A0K9NKC4</accession>
<organism evidence="6 7">
    <name type="scientific">Zostera marina</name>
    <name type="common">Eelgrass</name>
    <dbReference type="NCBI Taxonomy" id="29655"/>
    <lineage>
        <taxon>Eukaryota</taxon>
        <taxon>Viridiplantae</taxon>
        <taxon>Streptophyta</taxon>
        <taxon>Embryophyta</taxon>
        <taxon>Tracheophyta</taxon>
        <taxon>Spermatophyta</taxon>
        <taxon>Magnoliopsida</taxon>
        <taxon>Liliopsida</taxon>
        <taxon>Zosteraceae</taxon>
        <taxon>Zostera</taxon>
    </lineage>
</organism>
<dbReference type="PANTHER" id="PTHR33402:SF19">
    <property type="entry name" value="VQ MOTIF-CONTAINING PROTEIN 11"/>
    <property type="match status" value="1"/>
</dbReference>
<feature type="region of interest" description="Disordered" evidence="4">
    <location>
        <begin position="46"/>
        <end position="68"/>
    </location>
</feature>
<evidence type="ECO:0000256" key="3">
    <source>
        <dbReference type="ARBA" id="ARBA00023242"/>
    </source>
</evidence>
<dbReference type="GO" id="GO:0005634">
    <property type="term" value="C:nucleus"/>
    <property type="evidence" value="ECO:0007669"/>
    <property type="project" value="UniProtKB-SubCell"/>
</dbReference>
<dbReference type="AlphaFoldDB" id="A0A0K9NKC4"/>
<keyword evidence="3" id="KW-0539">Nucleus</keyword>
<dbReference type="PANTHER" id="PTHR33402">
    <property type="entry name" value="VQ MOTIF-CONTAINING PROTEIN 11-LIKE"/>
    <property type="match status" value="1"/>
</dbReference>
<comment type="subcellular location">
    <subcellularLocation>
        <location evidence="1">Nucleus</location>
    </subcellularLocation>
</comment>
<dbReference type="InterPro" id="IPR008889">
    <property type="entry name" value="VQ"/>
</dbReference>
<dbReference type="OMA" id="IMERRFY"/>
<feature type="compositionally biased region" description="Low complexity" evidence="4">
    <location>
        <begin position="176"/>
        <end position="202"/>
    </location>
</feature>
<feature type="compositionally biased region" description="Low complexity" evidence="4">
    <location>
        <begin position="1"/>
        <end position="22"/>
    </location>
</feature>
<dbReference type="InterPro" id="IPR039611">
    <property type="entry name" value="VQ_4/11/13/19/31/33"/>
</dbReference>
<feature type="region of interest" description="Disordered" evidence="4">
    <location>
        <begin position="1"/>
        <end position="23"/>
    </location>
</feature>
<evidence type="ECO:0000313" key="6">
    <source>
        <dbReference type="EMBL" id="KMZ57211.1"/>
    </source>
</evidence>
<evidence type="ECO:0000313" key="7">
    <source>
        <dbReference type="Proteomes" id="UP000036987"/>
    </source>
</evidence>
<keyword evidence="7" id="KW-1185">Reference proteome</keyword>
<keyword evidence="2" id="KW-0597">Phosphoprotein</keyword>
<dbReference type="Pfam" id="PF05678">
    <property type="entry name" value="VQ"/>
    <property type="match status" value="1"/>
</dbReference>
<sequence length="202" mass="21995">MDRPTSTTPTTQSSIPTTAPTTFVQADTNNFRDVVQKLTGAVPGDASDKLPVMTNPARPAVGPRKAPFKLHDRRPSVRKLEIKLGYASLYSPRSPSASTLLTLPSGSSPYSPQIYHHPIPNNNGSSTSLPFPSPVTPLVIDKVFSPDVSEEERAIMERRFYLHPSPRTSTPRGSDPPELLPLFPLSSPKQSTSSLSPSHRQM</sequence>
<comment type="caution">
    <text evidence="6">The sequence shown here is derived from an EMBL/GenBank/DDBJ whole genome shotgun (WGS) entry which is preliminary data.</text>
</comment>
<name>A0A0K9NKC4_ZOSMR</name>
<feature type="domain" description="VQ" evidence="5">
    <location>
        <begin position="18"/>
        <end position="41"/>
    </location>
</feature>
<evidence type="ECO:0000259" key="5">
    <source>
        <dbReference type="Pfam" id="PF05678"/>
    </source>
</evidence>